<organism evidence="1 2">
    <name type="scientific">Flavobacterium beibuense</name>
    <dbReference type="NCBI Taxonomy" id="657326"/>
    <lineage>
        <taxon>Bacteria</taxon>
        <taxon>Pseudomonadati</taxon>
        <taxon>Bacteroidota</taxon>
        <taxon>Flavobacteriia</taxon>
        <taxon>Flavobacteriales</taxon>
        <taxon>Flavobacteriaceae</taxon>
        <taxon>Flavobacterium</taxon>
    </lineage>
</organism>
<reference evidence="1 2" key="1">
    <citation type="submission" date="2014-12" db="EMBL/GenBank/DDBJ databases">
        <title>Genome sequence of Flavobacterium beibuense RSKm HC5.</title>
        <authorList>
            <person name="Kim J.F."/>
            <person name="Song J.Y."/>
            <person name="Kwak M.-J."/>
            <person name="Lee S.-W."/>
        </authorList>
    </citation>
    <scope>NUCLEOTIDE SEQUENCE [LARGE SCALE GENOMIC DNA]</scope>
    <source>
        <strain evidence="1 2">RSKm HC5</strain>
    </source>
</reference>
<proteinExistence type="predicted"/>
<name>A0A444W6D4_9FLAO</name>
<gene>
    <name evidence="1" type="ORF">NU09_3045</name>
</gene>
<dbReference type="Proteomes" id="UP000289775">
    <property type="component" value="Unassembled WGS sequence"/>
</dbReference>
<comment type="caution">
    <text evidence="1">The sequence shown here is derived from an EMBL/GenBank/DDBJ whole genome shotgun (WGS) entry which is preliminary data.</text>
</comment>
<keyword evidence="2" id="KW-1185">Reference proteome</keyword>
<dbReference type="PROSITE" id="PS51257">
    <property type="entry name" value="PROKAR_LIPOPROTEIN"/>
    <property type="match status" value="1"/>
</dbReference>
<accession>A0A444W6D4</accession>
<sequence>MKETVKKISLVLIAALYLLAAGVTGCYMPDFKPNTVKSSKEAYLIKSEYKSSLHTVSESKFTETAANKISNPVYGIIHEYSIDCFTPSTFAQYILKSGNFFIRFSTTDIIYPFHYFW</sequence>
<dbReference type="EMBL" id="JUIW01000011">
    <property type="protein sequence ID" value="RYJ41302.1"/>
    <property type="molecule type" value="Genomic_DNA"/>
</dbReference>
<evidence type="ECO:0008006" key="3">
    <source>
        <dbReference type="Google" id="ProtNLM"/>
    </source>
</evidence>
<protein>
    <recommendedName>
        <fullName evidence="3">Lipoprotein</fullName>
    </recommendedName>
</protein>
<dbReference type="OrthoDB" id="982927at2"/>
<dbReference type="AlphaFoldDB" id="A0A444W6D4"/>
<evidence type="ECO:0000313" key="2">
    <source>
        <dbReference type="Proteomes" id="UP000289775"/>
    </source>
</evidence>
<evidence type="ECO:0000313" key="1">
    <source>
        <dbReference type="EMBL" id="RYJ41302.1"/>
    </source>
</evidence>
<dbReference type="RefSeq" id="WP_129752129.1">
    <property type="nucleotide sequence ID" value="NZ_JUIW01000011.1"/>
</dbReference>